<comment type="subunit">
    <text evidence="9">V-ATPase is a heteromultimeric enzyme made up of two complexes: the ATP-hydrolytic V1 complex and the proton translocation V0 complex.</text>
</comment>
<evidence type="ECO:0000256" key="1">
    <source>
        <dbReference type="ARBA" id="ARBA00004127"/>
    </source>
</evidence>
<evidence type="ECO:0000256" key="8">
    <source>
        <dbReference type="ARBA" id="ARBA00023136"/>
    </source>
</evidence>
<evidence type="ECO:0000313" key="10">
    <source>
        <dbReference type="EMBL" id="OQR68574.1"/>
    </source>
</evidence>
<name>A0A1V9X4Z5_9ACAR</name>
<evidence type="ECO:0000256" key="9">
    <source>
        <dbReference type="PIRNR" id="PIRNR038097"/>
    </source>
</evidence>
<keyword evidence="6 9" id="KW-1133">Transmembrane helix</keyword>
<evidence type="ECO:0000256" key="3">
    <source>
        <dbReference type="ARBA" id="ARBA00022448"/>
    </source>
</evidence>
<keyword evidence="7 9" id="KW-0406">Ion transport</keyword>
<dbReference type="PANTHER" id="PTHR12263">
    <property type="entry name" value="VACUOLAR ATP SYNTHASE SUBUNIT H"/>
    <property type="match status" value="1"/>
</dbReference>
<dbReference type="PANTHER" id="PTHR12263:SF0">
    <property type="entry name" value="V-TYPE PROTON ATPASE SUBUNIT"/>
    <property type="match status" value="1"/>
</dbReference>
<gene>
    <name evidence="10" type="ORF">BIW11_12824</name>
</gene>
<evidence type="ECO:0000256" key="5">
    <source>
        <dbReference type="ARBA" id="ARBA00022781"/>
    </source>
</evidence>
<keyword evidence="5 9" id="KW-0375">Hydrogen ion transport</keyword>
<protein>
    <recommendedName>
        <fullName evidence="9">V-type proton ATPase subunit</fullName>
    </recommendedName>
</protein>
<comment type="similarity">
    <text evidence="2 9">Belongs to the V-ATPase e1/e2 subunit family.</text>
</comment>
<feature type="transmembrane region" description="Helical" evidence="9">
    <location>
        <begin position="33"/>
        <end position="56"/>
    </location>
</feature>
<sequence>MGAAILPVLVFTVFWGLIGIVVPLFIPRSENRPLIQVSIGLTAVCCYVFWLCTYMAQMNPLIGPMLGDGILYMLDRYWGGHHSHEAAS</sequence>
<evidence type="ECO:0000256" key="4">
    <source>
        <dbReference type="ARBA" id="ARBA00022692"/>
    </source>
</evidence>
<organism evidence="10 11">
    <name type="scientific">Tropilaelaps mercedesae</name>
    <dbReference type="NCBI Taxonomy" id="418985"/>
    <lineage>
        <taxon>Eukaryota</taxon>
        <taxon>Metazoa</taxon>
        <taxon>Ecdysozoa</taxon>
        <taxon>Arthropoda</taxon>
        <taxon>Chelicerata</taxon>
        <taxon>Arachnida</taxon>
        <taxon>Acari</taxon>
        <taxon>Parasitiformes</taxon>
        <taxon>Mesostigmata</taxon>
        <taxon>Gamasina</taxon>
        <taxon>Dermanyssoidea</taxon>
        <taxon>Laelapidae</taxon>
        <taxon>Tropilaelaps</taxon>
    </lineage>
</organism>
<keyword evidence="11" id="KW-1185">Reference proteome</keyword>
<dbReference type="InterPro" id="IPR017385">
    <property type="entry name" value="ATPase_V0-cplx_e1/e2_su_met"/>
</dbReference>
<evidence type="ECO:0000256" key="6">
    <source>
        <dbReference type="ARBA" id="ARBA00022989"/>
    </source>
</evidence>
<comment type="caution">
    <text evidence="10">The sequence shown here is derived from an EMBL/GenBank/DDBJ whole genome shotgun (WGS) entry which is preliminary data.</text>
</comment>
<dbReference type="GO" id="GO:0033181">
    <property type="term" value="C:plasma membrane proton-transporting V-type ATPase complex"/>
    <property type="evidence" value="ECO:0007669"/>
    <property type="project" value="TreeGrafter"/>
</dbReference>
<dbReference type="STRING" id="418985.A0A1V9X4Z5"/>
<dbReference type="GO" id="GO:0012505">
    <property type="term" value="C:endomembrane system"/>
    <property type="evidence" value="ECO:0007669"/>
    <property type="project" value="UniProtKB-SubCell"/>
</dbReference>
<dbReference type="GO" id="GO:0046961">
    <property type="term" value="F:proton-transporting ATPase activity, rotational mechanism"/>
    <property type="evidence" value="ECO:0007669"/>
    <property type="project" value="InterPro"/>
</dbReference>
<dbReference type="AlphaFoldDB" id="A0A1V9X4Z5"/>
<evidence type="ECO:0000256" key="7">
    <source>
        <dbReference type="ARBA" id="ARBA00023065"/>
    </source>
</evidence>
<dbReference type="FunCoup" id="A0A1V9X4Z5">
    <property type="interactions" value="260"/>
</dbReference>
<reference evidence="10 11" key="1">
    <citation type="journal article" date="2017" name="Gigascience">
        <title>Draft genome of the honey bee ectoparasitic mite, Tropilaelaps mercedesae, is shaped by the parasitic life history.</title>
        <authorList>
            <person name="Dong X."/>
            <person name="Armstrong S.D."/>
            <person name="Xia D."/>
            <person name="Makepeace B.L."/>
            <person name="Darby A.C."/>
            <person name="Kadowaki T."/>
        </authorList>
    </citation>
    <scope>NUCLEOTIDE SEQUENCE [LARGE SCALE GENOMIC DNA]</scope>
    <source>
        <strain evidence="10">Wuxi-XJTLU</strain>
    </source>
</reference>
<dbReference type="Pfam" id="PF05493">
    <property type="entry name" value="ATP_synt_H"/>
    <property type="match status" value="1"/>
</dbReference>
<comment type="subcellular location">
    <subcellularLocation>
        <location evidence="1">Endomembrane system</location>
        <topology evidence="1">Multi-pass membrane protein</topology>
    </subcellularLocation>
    <subcellularLocation>
        <location evidence="9">Membrane</location>
        <topology evidence="9">Multi-pass membrane protein</topology>
    </subcellularLocation>
</comment>
<dbReference type="InterPro" id="IPR008389">
    <property type="entry name" value="ATPase_V0-cplx_e1/e2_su"/>
</dbReference>
<dbReference type="InParanoid" id="A0A1V9X4Z5"/>
<evidence type="ECO:0000313" key="11">
    <source>
        <dbReference type="Proteomes" id="UP000192247"/>
    </source>
</evidence>
<dbReference type="OrthoDB" id="1508846at2759"/>
<comment type="function">
    <text evidence="9">Subunit of the V0 complex of vacuolar(H+)-ATPase (V-ATPase), a multisubunit enzyme composed of a peripheral complex (V1) that hydrolyzes ATP and a membrane integral complex (V0) that translocates protons. V-ATPase is responsible for acidifying and maintaining the pH of intracellular compartments and in some cell types, is targeted to the plasma membrane, where it is responsible for acidifying the extracellular environment.</text>
</comment>
<dbReference type="GO" id="GO:0033179">
    <property type="term" value="C:proton-transporting V-type ATPase, V0 domain"/>
    <property type="evidence" value="ECO:0007669"/>
    <property type="project" value="UniProtKB-UniRule"/>
</dbReference>
<keyword evidence="4 9" id="KW-0812">Transmembrane</keyword>
<accession>A0A1V9X4Z5</accession>
<keyword evidence="3 9" id="KW-0813">Transport</keyword>
<dbReference type="EMBL" id="MNPL01024326">
    <property type="protein sequence ID" value="OQR68574.1"/>
    <property type="molecule type" value="Genomic_DNA"/>
</dbReference>
<proteinExistence type="inferred from homology"/>
<dbReference type="PIRSF" id="PIRSF038097">
    <property type="entry name" value="V-ATP_synth_e1/e2"/>
    <property type="match status" value="1"/>
</dbReference>
<dbReference type="Proteomes" id="UP000192247">
    <property type="component" value="Unassembled WGS sequence"/>
</dbReference>
<keyword evidence="8 9" id="KW-0472">Membrane</keyword>
<feature type="transmembrane region" description="Helical" evidence="9">
    <location>
        <begin position="6"/>
        <end position="26"/>
    </location>
</feature>
<evidence type="ECO:0000256" key="2">
    <source>
        <dbReference type="ARBA" id="ARBA00008328"/>
    </source>
</evidence>